<evidence type="ECO:0000256" key="2">
    <source>
        <dbReference type="SAM" id="SignalP"/>
    </source>
</evidence>
<keyword evidence="2" id="KW-0732">Signal</keyword>
<dbReference type="AlphaFoldDB" id="A0A8T0REN1"/>
<organism evidence="3 4">
    <name type="scientific">Panicum virgatum</name>
    <name type="common">Blackwell switchgrass</name>
    <dbReference type="NCBI Taxonomy" id="38727"/>
    <lineage>
        <taxon>Eukaryota</taxon>
        <taxon>Viridiplantae</taxon>
        <taxon>Streptophyta</taxon>
        <taxon>Embryophyta</taxon>
        <taxon>Tracheophyta</taxon>
        <taxon>Spermatophyta</taxon>
        <taxon>Magnoliopsida</taxon>
        <taxon>Liliopsida</taxon>
        <taxon>Poales</taxon>
        <taxon>Poaceae</taxon>
        <taxon>PACMAD clade</taxon>
        <taxon>Panicoideae</taxon>
        <taxon>Panicodae</taxon>
        <taxon>Paniceae</taxon>
        <taxon>Panicinae</taxon>
        <taxon>Panicum</taxon>
        <taxon>Panicum sect. Hiantes</taxon>
    </lineage>
</organism>
<feature type="chain" id="PRO_5035873442" evidence="2">
    <location>
        <begin position="31"/>
        <end position="217"/>
    </location>
</feature>
<feature type="region of interest" description="Disordered" evidence="1">
    <location>
        <begin position="106"/>
        <end position="152"/>
    </location>
</feature>
<name>A0A8T0REN1_PANVG</name>
<proteinExistence type="predicted"/>
<reference evidence="3" key="1">
    <citation type="submission" date="2020-05" db="EMBL/GenBank/DDBJ databases">
        <title>WGS assembly of Panicum virgatum.</title>
        <authorList>
            <person name="Lovell J.T."/>
            <person name="Jenkins J."/>
            <person name="Shu S."/>
            <person name="Juenger T.E."/>
            <person name="Schmutz J."/>
        </authorList>
    </citation>
    <scope>NUCLEOTIDE SEQUENCE</scope>
    <source>
        <strain evidence="3">AP13</strain>
    </source>
</reference>
<feature type="compositionally biased region" description="Low complexity" evidence="1">
    <location>
        <begin position="121"/>
        <end position="150"/>
    </location>
</feature>
<evidence type="ECO:0000256" key="1">
    <source>
        <dbReference type="SAM" id="MobiDB-lite"/>
    </source>
</evidence>
<sequence length="217" mass="23302">MSVAVAALALALASSVAVLLLCRCNPGVEANCPVSTACQQHRHRLWLLPSPDPNASSRRRHPSTEQLPCRAAAFSSIRPPPPPPLVDQRGCGAGCGRILVGLPLPRERRGVATPQARPGQSRPRAAPATSAPTTSSGSPPRRPSPSRVAAGLHADPHRHLRAAPQPRPLVPALLAGHHRRIPTPLHEHSPTVRRMAPRCSRSEQNEERLHIMDDLDI</sequence>
<feature type="signal peptide" evidence="2">
    <location>
        <begin position="1"/>
        <end position="30"/>
    </location>
</feature>
<accession>A0A8T0REN1</accession>
<dbReference type="Proteomes" id="UP000823388">
    <property type="component" value="Chromosome 6K"/>
</dbReference>
<dbReference type="EMBL" id="CM029047">
    <property type="protein sequence ID" value="KAG2583904.1"/>
    <property type="molecule type" value="Genomic_DNA"/>
</dbReference>
<keyword evidence="4" id="KW-1185">Reference proteome</keyword>
<protein>
    <submittedName>
        <fullName evidence="3">Uncharacterized protein</fullName>
    </submittedName>
</protein>
<feature type="region of interest" description="Disordered" evidence="1">
    <location>
        <begin position="181"/>
        <end position="217"/>
    </location>
</feature>
<evidence type="ECO:0000313" key="4">
    <source>
        <dbReference type="Proteomes" id="UP000823388"/>
    </source>
</evidence>
<feature type="compositionally biased region" description="Basic and acidic residues" evidence="1">
    <location>
        <begin position="200"/>
        <end position="217"/>
    </location>
</feature>
<gene>
    <name evidence="3" type="ORF">PVAP13_6KG248906</name>
</gene>
<evidence type="ECO:0000313" key="3">
    <source>
        <dbReference type="EMBL" id="KAG2583904.1"/>
    </source>
</evidence>
<comment type="caution">
    <text evidence="3">The sequence shown here is derived from an EMBL/GenBank/DDBJ whole genome shotgun (WGS) entry which is preliminary data.</text>
</comment>